<sequence>MMAFIKGWQYTRSIPWLSLFSVRQFSTGGTDFISLSRDKDIAGLAIATLQKKPVNTFCQQHLQELDRIITDVEKDESIRALIITSAFPGVFSAGFDLNSFYKKEPWEICEFWRCFQDSFLRLYTSRLITVAAVNGHSPAFGCAIALGCDYRIMAAGSYKIGLTVVHLGMQPPFGLRELLGNTIGKREAEKAVQLGTLYESDEAYKIGLVDEVVPMDDMLPASKQQVTKWLSIPDHARVSVKKAMRGELVKKVAPIRDEEMKMAASMLTQPNVQELLGKALARLKKKASV</sequence>
<dbReference type="GO" id="GO:0004165">
    <property type="term" value="F:delta(3)-delta(2)-enoyl-CoA isomerase activity"/>
    <property type="evidence" value="ECO:0007669"/>
    <property type="project" value="UniProtKB-EC"/>
</dbReference>
<comment type="subunit">
    <text evidence="3">Homotrimer.</text>
</comment>
<keyword evidence="5" id="KW-0809">Transit peptide</keyword>
<keyword evidence="9 17" id="KW-0413">Isomerase</keyword>
<evidence type="ECO:0000256" key="9">
    <source>
        <dbReference type="ARBA" id="ARBA00023235"/>
    </source>
</evidence>
<comment type="catalytic activity">
    <reaction evidence="10">
        <text>(3Z)-decenoyl-CoA = (2E)-decenoyl-CoA</text>
        <dbReference type="Rhea" id="RHEA:77195"/>
        <dbReference type="ChEBI" id="CHEBI:61406"/>
        <dbReference type="ChEBI" id="CHEBI:195601"/>
    </reaction>
    <physiologicalReaction direction="left-to-right" evidence="10">
        <dbReference type="Rhea" id="RHEA:77196"/>
    </physiologicalReaction>
</comment>
<comment type="caution">
    <text evidence="17">The sequence shown here is derived from an EMBL/GenBank/DDBJ whole genome shotgun (WGS) entry which is preliminary data.</text>
</comment>
<dbReference type="CDD" id="cd06558">
    <property type="entry name" value="crotonase-like"/>
    <property type="match status" value="1"/>
</dbReference>
<evidence type="ECO:0000313" key="17">
    <source>
        <dbReference type="EMBL" id="KAJ8045214.1"/>
    </source>
</evidence>
<dbReference type="GO" id="GO:0006635">
    <property type="term" value="P:fatty acid beta-oxidation"/>
    <property type="evidence" value="ECO:0007669"/>
    <property type="project" value="TreeGrafter"/>
</dbReference>
<evidence type="ECO:0000256" key="11">
    <source>
        <dbReference type="ARBA" id="ARBA00051293"/>
    </source>
</evidence>
<evidence type="ECO:0000256" key="16">
    <source>
        <dbReference type="ARBA" id="ARBA00083575"/>
    </source>
</evidence>
<evidence type="ECO:0000256" key="2">
    <source>
        <dbReference type="ARBA" id="ARBA00005005"/>
    </source>
</evidence>
<comment type="catalytic activity">
    <reaction evidence="11">
        <text>(2E)-tetradecenoyl-CoA = (3Z)-tetradecenoyl-CoA</text>
        <dbReference type="Rhea" id="RHEA:29847"/>
        <dbReference type="ChEBI" id="CHEBI:61405"/>
        <dbReference type="ChEBI" id="CHEBI:61968"/>
    </reaction>
    <physiologicalReaction direction="right-to-left" evidence="11">
        <dbReference type="Rhea" id="RHEA:29849"/>
    </physiologicalReaction>
</comment>
<keyword evidence="7" id="KW-0443">Lipid metabolism</keyword>
<evidence type="ECO:0000256" key="7">
    <source>
        <dbReference type="ARBA" id="ARBA00023098"/>
    </source>
</evidence>
<keyword evidence="4" id="KW-0276">Fatty acid metabolism</keyword>
<evidence type="ECO:0000313" key="18">
    <source>
        <dbReference type="Proteomes" id="UP001152320"/>
    </source>
</evidence>
<keyword evidence="6" id="KW-0007">Acetylation</keyword>
<evidence type="ECO:0000256" key="12">
    <source>
        <dbReference type="ARBA" id="ARBA00052376"/>
    </source>
</evidence>
<evidence type="ECO:0000256" key="13">
    <source>
        <dbReference type="ARBA" id="ARBA00052542"/>
    </source>
</evidence>
<keyword evidence="18" id="KW-1185">Reference proteome</keyword>
<dbReference type="Gene3D" id="6.10.250.170">
    <property type="match status" value="1"/>
</dbReference>
<proteinExistence type="predicted"/>
<dbReference type="InterPro" id="IPR029045">
    <property type="entry name" value="ClpP/crotonase-like_dom_sf"/>
</dbReference>
<evidence type="ECO:0000256" key="4">
    <source>
        <dbReference type="ARBA" id="ARBA00022832"/>
    </source>
</evidence>
<dbReference type="InterPro" id="IPR001753">
    <property type="entry name" value="Enoyl-CoA_hydra/iso"/>
</dbReference>
<evidence type="ECO:0000256" key="6">
    <source>
        <dbReference type="ARBA" id="ARBA00022990"/>
    </source>
</evidence>
<accession>A0A9Q1CIQ5</accession>
<reference evidence="17" key="1">
    <citation type="submission" date="2021-10" db="EMBL/GenBank/DDBJ databases">
        <title>Tropical sea cucumber genome reveals ecological adaptation and Cuvierian tubules defense mechanism.</title>
        <authorList>
            <person name="Chen T."/>
        </authorList>
    </citation>
    <scope>NUCLEOTIDE SEQUENCE</scope>
    <source>
        <strain evidence="17">Nanhai2018</strain>
        <tissue evidence="17">Muscle</tissue>
    </source>
</reference>
<comment type="catalytic activity">
    <reaction evidence="13">
        <text>(3Z)-octenoyl-CoA = (2E)-octenoyl-CoA</text>
        <dbReference type="Rhea" id="RHEA:46044"/>
        <dbReference type="ChEBI" id="CHEBI:62242"/>
        <dbReference type="ChEBI" id="CHEBI:85640"/>
    </reaction>
    <physiologicalReaction direction="left-to-right" evidence="13">
        <dbReference type="Rhea" id="RHEA:46045"/>
    </physiologicalReaction>
</comment>
<dbReference type="GO" id="GO:0005759">
    <property type="term" value="C:mitochondrial matrix"/>
    <property type="evidence" value="ECO:0007669"/>
    <property type="project" value="UniProtKB-SubCell"/>
</dbReference>
<dbReference type="EMBL" id="JAIZAY010000003">
    <property type="protein sequence ID" value="KAJ8045214.1"/>
    <property type="molecule type" value="Genomic_DNA"/>
</dbReference>
<evidence type="ECO:0000256" key="15">
    <source>
        <dbReference type="ARBA" id="ARBA00068317"/>
    </source>
</evidence>
<evidence type="ECO:0000256" key="8">
    <source>
        <dbReference type="ARBA" id="ARBA00023128"/>
    </source>
</evidence>
<dbReference type="OrthoDB" id="1696280at2759"/>
<dbReference type="PANTHER" id="PTHR11941:SF45">
    <property type="entry name" value="ENOYL-COA DELTA ISOMERASE 1, MITOCHONDRIAL"/>
    <property type="match status" value="1"/>
</dbReference>
<gene>
    <name evidence="17" type="ORF">HOLleu_08172</name>
</gene>
<dbReference type="AlphaFoldDB" id="A0A9Q1CIQ5"/>
<comment type="function">
    <text evidence="14">Key enzyme of fatty acid beta-oxidation. Able to isomerize both 3-cis (3Z) and 3-trans (3E) double bonds into the 2-trans (2E) form in a range of enoyl-CoA species, with a preference for (3Z)-enoyl-CoAs over (3E)-enoyl-CoAs. The catalytic efficiency of this enzyme is not affected by the fatty acyl chain length.</text>
</comment>
<dbReference type="Pfam" id="PF00378">
    <property type="entry name" value="ECH_1"/>
    <property type="match status" value="1"/>
</dbReference>
<dbReference type="Proteomes" id="UP001152320">
    <property type="component" value="Chromosome 3"/>
</dbReference>
<name>A0A9Q1CIQ5_HOLLE</name>
<comment type="pathway">
    <text evidence="2">Lipid metabolism; fatty acid beta-oxidation.</text>
</comment>
<dbReference type="Gene3D" id="3.90.226.10">
    <property type="entry name" value="2-enoyl-CoA Hydratase, Chain A, domain 1"/>
    <property type="match status" value="1"/>
</dbReference>
<comment type="subcellular location">
    <subcellularLocation>
        <location evidence="1">Mitochondrion matrix</location>
    </subcellularLocation>
</comment>
<evidence type="ECO:0000256" key="3">
    <source>
        <dbReference type="ARBA" id="ARBA00011233"/>
    </source>
</evidence>
<organism evidence="17 18">
    <name type="scientific">Holothuria leucospilota</name>
    <name type="common">Black long sea cucumber</name>
    <name type="synonym">Mertensiothuria leucospilota</name>
    <dbReference type="NCBI Taxonomy" id="206669"/>
    <lineage>
        <taxon>Eukaryota</taxon>
        <taxon>Metazoa</taxon>
        <taxon>Echinodermata</taxon>
        <taxon>Eleutherozoa</taxon>
        <taxon>Echinozoa</taxon>
        <taxon>Holothuroidea</taxon>
        <taxon>Aspidochirotacea</taxon>
        <taxon>Aspidochirotida</taxon>
        <taxon>Holothuriidae</taxon>
        <taxon>Holothuria</taxon>
    </lineage>
</organism>
<keyword evidence="8" id="KW-0496">Mitochondrion</keyword>
<dbReference type="SUPFAM" id="SSF52096">
    <property type="entry name" value="ClpP/crotonase"/>
    <property type="match status" value="1"/>
</dbReference>
<evidence type="ECO:0000256" key="14">
    <source>
        <dbReference type="ARBA" id="ARBA00056147"/>
    </source>
</evidence>
<dbReference type="PANTHER" id="PTHR11941">
    <property type="entry name" value="ENOYL-COA HYDRATASE-RELATED"/>
    <property type="match status" value="1"/>
</dbReference>
<dbReference type="FunFam" id="3.90.226.10:FF:000034">
    <property type="entry name" value="Enoyl-CoA delta isomerase 1"/>
    <property type="match status" value="1"/>
</dbReference>
<evidence type="ECO:0000256" key="5">
    <source>
        <dbReference type="ARBA" id="ARBA00022946"/>
    </source>
</evidence>
<comment type="catalytic activity">
    <reaction evidence="12">
        <text>(3Z)-dodecenoyl-CoA = (2E)-dodecenoyl-CoA</text>
        <dbReference type="Rhea" id="RHEA:23716"/>
        <dbReference type="ChEBI" id="CHEBI:57330"/>
        <dbReference type="ChEBI" id="CHEBI:58543"/>
        <dbReference type="EC" id="5.3.3.8"/>
    </reaction>
    <physiologicalReaction direction="left-to-right" evidence="12">
        <dbReference type="Rhea" id="RHEA:23717"/>
    </physiologicalReaction>
</comment>
<evidence type="ECO:0000256" key="1">
    <source>
        <dbReference type="ARBA" id="ARBA00004305"/>
    </source>
</evidence>
<protein>
    <recommendedName>
        <fullName evidence="15">Enoyl-CoA delta isomerase 1, mitochondrial</fullName>
    </recommendedName>
    <alternativeName>
        <fullName evidence="16">3,2-trans-enoyl-CoA isomerase</fullName>
    </alternativeName>
</protein>
<evidence type="ECO:0000256" key="10">
    <source>
        <dbReference type="ARBA" id="ARBA00050938"/>
    </source>
</evidence>